<organism evidence="1 2">
    <name type="scientific">Fusarium oxysporum f. sp. lycopersici (strain 4287 / CBS 123668 / FGSC 9935 / NRRL 34936)</name>
    <name type="common">Fusarium vascular wilt of tomato</name>
    <dbReference type="NCBI Taxonomy" id="426428"/>
    <lineage>
        <taxon>Eukaryota</taxon>
        <taxon>Fungi</taxon>
        <taxon>Dikarya</taxon>
        <taxon>Ascomycota</taxon>
        <taxon>Pezizomycotina</taxon>
        <taxon>Sordariomycetes</taxon>
        <taxon>Hypocreomycetidae</taxon>
        <taxon>Hypocreales</taxon>
        <taxon>Nectriaceae</taxon>
        <taxon>Fusarium</taxon>
        <taxon>Fusarium oxysporum species complex</taxon>
    </lineage>
</organism>
<gene>
    <name evidence="1" type="ORF">FOXG_18991</name>
</gene>
<dbReference type="RefSeq" id="XP_018240228.1">
    <property type="nucleotide sequence ID" value="XM_018399148.1"/>
</dbReference>
<evidence type="ECO:0000313" key="2">
    <source>
        <dbReference type="Proteomes" id="UP000009097"/>
    </source>
</evidence>
<evidence type="ECO:0000313" key="1">
    <source>
        <dbReference type="EMBL" id="KNB02183.1"/>
    </source>
</evidence>
<sequence length="42" mass="4761">MKHHSADRKHVLDGLNTQLKMAQAGGSVDKRQMLILILRVSY</sequence>
<accession>A0A0J9UTD9</accession>
<reference evidence="1" key="2">
    <citation type="journal article" date="2010" name="Nature">
        <title>Comparative genomics reveals mobile pathogenicity chromosomes in Fusarium.</title>
        <authorList>
            <person name="Ma L.J."/>
            <person name="van der Does H.C."/>
            <person name="Borkovich K.A."/>
            <person name="Coleman J.J."/>
            <person name="Daboussi M.J."/>
            <person name="Di Pietro A."/>
            <person name="Dufresne M."/>
            <person name="Freitag M."/>
            <person name="Grabherr M."/>
            <person name="Henrissat B."/>
            <person name="Houterman P.M."/>
            <person name="Kang S."/>
            <person name="Shim W.B."/>
            <person name="Woloshuk C."/>
            <person name="Xie X."/>
            <person name="Xu J.R."/>
            <person name="Antoniw J."/>
            <person name="Baker S.E."/>
            <person name="Bluhm B.H."/>
            <person name="Breakspear A."/>
            <person name="Brown D.W."/>
            <person name="Butchko R.A."/>
            <person name="Chapman S."/>
            <person name="Coulson R."/>
            <person name="Coutinho P.M."/>
            <person name="Danchin E.G."/>
            <person name="Diener A."/>
            <person name="Gale L.R."/>
            <person name="Gardiner D.M."/>
            <person name="Goff S."/>
            <person name="Hammond-Kosack K.E."/>
            <person name="Hilburn K."/>
            <person name="Hua-Van A."/>
            <person name="Jonkers W."/>
            <person name="Kazan K."/>
            <person name="Kodira C.D."/>
            <person name="Koehrsen M."/>
            <person name="Kumar L."/>
            <person name="Lee Y.H."/>
            <person name="Li L."/>
            <person name="Manners J.M."/>
            <person name="Miranda-Saavedra D."/>
            <person name="Mukherjee M."/>
            <person name="Park G."/>
            <person name="Park J."/>
            <person name="Park S.Y."/>
            <person name="Proctor R.H."/>
            <person name="Regev A."/>
            <person name="Ruiz-Roldan M.C."/>
            <person name="Sain D."/>
            <person name="Sakthikumar S."/>
            <person name="Sykes S."/>
            <person name="Schwartz D.C."/>
            <person name="Turgeon B.G."/>
            <person name="Wapinski I."/>
            <person name="Yoder O."/>
            <person name="Young S."/>
            <person name="Zeng Q."/>
            <person name="Zhou S."/>
            <person name="Galagan J."/>
            <person name="Cuomo C.A."/>
            <person name="Kistler H.C."/>
            <person name="Rep M."/>
        </authorList>
    </citation>
    <scope>NUCLEOTIDE SEQUENCE [LARGE SCALE GENOMIC DNA]</scope>
    <source>
        <strain evidence="1">4287</strain>
    </source>
</reference>
<name>A0A0J9UTD9_FUSO4</name>
<dbReference type="Proteomes" id="UP000009097">
    <property type="component" value="Unassembled WGS sequence"/>
</dbReference>
<dbReference type="EMBL" id="DS231700">
    <property type="protein sequence ID" value="KNB02183.1"/>
    <property type="molecule type" value="Genomic_DNA"/>
</dbReference>
<dbReference type="KEGG" id="fox:FOXG_18991"/>
<dbReference type="GeneID" id="28959697"/>
<protein>
    <submittedName>
        <fullName evidence="1">Uncharacterized protein</fullName>
    </submittedName>
</protein>
<dbReference type="VEuPathDB" id="FungiDB:FOXG_18991"/>
<proteinExistence type="predicted"/>
<dbReference type="AlphaFoldDB" id="A0A0J9UTD9"/>
<reference evidence="1" key="1">
    <citation type="submission" date="2007-04" db="EMBL/GenBank/DDBJ databases">
        <authorList>
            <consortium name="The Broad Institute Genome Sequencing Platform"/>
            <person name="Birren B."/>
            <person name="Lander E."/>
            <person name="Galagan J."/>
            <person name="Nusbaum C."/>
            <person name="Devon K."/>
            <person name="Ma L.-J."/>
            <person name="Jaffe D."/>
            <person name="Butler J."/>
            <person name="Alvarez P."/>
            <person name="Gnerre S."/>
            <person name="Grabherr M."/>
            <person name="Kleber M."/>
            <person name="Mauceli E."/>
            <person name="Brockman W."/>
            <person name="MacCallum I.A."/>
            <person name="Young S."/>
            <person name="LaButti K."/>
            <person name="DeCaprio D."/>
            <person name="Crawford M."/>
            <person name="Koehrsen M."/>
            <person name="Engels R."/>
            <person name="Montgomery P."/>
            <person name="Pearson M."/>
            <person name="Howarth C."/>
            <person name="Larson L."/>
            <person name="White J."/>
            <person name="O'Leary S."/>
            <person name="Kodira C."/>
            <person name="Zeng Q."/>
            <person name="Yandava C."/>
            <person name="Alvarado L."/>
            <person name="Kistler C."/>
            <person name="Shim W.-B."/>
            <person name="Kang S."/>
            <person name="Woloshuk C."/>
        </authorList>
    </citation>
    <scope>NUCLEOTIDE SEQUENCE</scope>
    <source>
        <strain evidence="1">4287</strain>
    </source>
</reference>